<feature type="domain" description="Retrovirus-related Pol polyprotein from transposon TNT 1-94-like beta-barrel" evidence="1">
    <location>
        <begin position="83"/>
        <end position="154"/>
    </location>
</feature>
<organism evidence="2 3">
    <name type="scientific">Lithospermum erythrorhizon</name>
    <name type="common">Purple gromwell</name>
    <name type="synonym">Lithospermum officinale var. erythrorhizon</name>
    <dbReference type="NCBI Taxonomy" id="34254"/>
    <lineage>
        <taxon>Eukaryota</taxon>
        <taxon>Viridiplantae</taxon>
        <taxon>Streptophyta</taxon>
        <taxon>Embryophyta</taxon>
        <taxon>Tracheophyta</taxon>
        <taxon>Spermatophyta</taxon>
        <taxon>Magnoliopsida</taxon>
        <taxon>eudicotyledons</taxon>
        <taxon>Gunneridae</taxon>
        <taxon>Pentapetalae</taxon>
        <taxon>asterids</taxon>
        <taxon>lamiids</taxon>
        <taxon>Boraginales</taxon>
        <taxon>Boraginaceae</taxon>
        <taxon>Boraginoideae</taxon>
        <taxon>Lithospermeae</taxon>
        <taxon>Lithospermum</taxon>
    </lineage>
</organism>
<sequence length="213" mass="24209">MKRVEEQRVEICSLEEKILGMIKEIKMMNSNTAVLDEILLQGKRSADNTGIGFSGESRTKRMMLLRRIWVATGTKPNLNSERNGCSRHMTRNKSYLSKVEIIRGYYVTFGGGEKGKIIGKGSLNVKGLSELEEVLLVEGLTTNLISISQCCDNGMKVSFSKKAFCVNNFSDQLIMEGNRSFDNCKFWTPQKALHSRTQEEGMDRIHQRKVRYI</sequence>
<dbReference type="AlphaFoldDB" id="A0AAV3QVJ4"/>
<dbReference type="Pfam" id="PF22936">
    <property type="entry name" value="Pol_BBD"/>
    <property type="match status" value="1"/>
</dbReference>
<reference evidence="2 3" key="1">
    <citation type="submission" date="2024-01" db="EMBL/GenBank/DDBJ databases">
        <title>The complete chloroplast genome sequence of Lithospermum erythrorhizon: insights into the phylogenetic relationship among Boraginaceae species and the maternal lineages of purple gromwells.</title>
        <authorList>
            <person name="Okada T."/>
            <person name="Watanabe K."/>
        </authorList>
    </citation>
    <scope>NUCLEOTIDE SEQUENCE [LARGE SCALE GENOMIC DNA]</scope>
</reference>
<evidence type="ECO:0000313" key="3">
    <source>
        <dbReference type="Proteomes" id="UP001454036"/>
    </source>
</evidence>
<evidence type="ECO:0000313" key="2">
    <source>
        <dbReference type="EMBL" id="GAA0167550.1"/>
    </source>
</evidence>
<proteinExistence type="predicted"/>
<comment type="caution">
    <text evidence="2">The sequence shown here is derived from an EMBL/GenBank/DDBJ whole genome shotgun (WGS) entry which is preliminary data.</text>
</comment>
<evidence type="ECO:0000259" key="1">
    <source>
        <dbReference type="Pfam" id="PF22936"/>
    </source>
</evidence>
<keyword evidence="3" id="KW-1185">Reference proteome</keyword>
<dbReference type="InterPro" id="IPR054722">
    <property type="entry name" value="PolX-like_BBD"/>
</dbReference>
<accession>A0AAV3QVJ4</accession>
<gene>
    <name evidence="2" type="ORF">LIER_40402</name>
</gene>
<dbReference type="EMBL" id="BAABME010023208">
    <property type="protein sequence ID" value="GAA0167550.1"/>
    <property type="molecule type" value="Genomic_DNA"/>
</dbReference>
<protein>
    <recommendedName>
        <fullName evidence="1">Retrovirus-related Pol polyprotein from transposon TNT 1-94-like beta-barrel domain-containing protein</fullName>
    </recommendedName>
</protein>
<dbReference type="Proteomes" id="UP001454036">
    <property type="component" value="Unassembled WGS sequence"/>
</dbReference>
<name>A0AAV3QVJ4_LITER</name>